<comment type="caution">
    <text evidence="2">The sequence shown here is derived from an EMBL/GenBank/DDBJ whole genome shotgun (WGS) entry which is preliminary data.</text>
</comment>
<sequence>MREICDSLRRGVRPSWIWAPCSRRRRGPGTPSWWRGRGTPRRCSDWDSTAGSRPARGWASRTATSWRGSSGWAAPSSSSPTSTTRDAG</sequence>
<dbReference type="Proteomes" id="UP000037210">
    <property type="component" value="Unassembled WGS sequence"/>
</dbReference>
<feature type="compositionally biased region" description="Low complexity" evidence="1">
    <location>
        <begin position="65"/>
        <end position="88"/>
    </location>
</feature>
<reference evidence="2 3" key="1">
    <citation type="submission" date="2015-06" db="EMBL/GenBank/DDBJ databases">
        <title>New insights into the roles of widespread benthic archaea in carbon and nitrogen cycling.</title>
        <authorList>
            <person name="Lazar C.S."/>
            <person name="Baker B.J."/>
            <person name="Seitz K.W."/>
            <person name="Hyde A.S."/>
            <person name="Dick G.J."/>
            <person name="Hinrichs K.-U."/>
            <person name="Teske A.P."/>
        </authorList>
    </citation>
    <scope>NUCLEOTIDE SEQUENCE [LARGE SCALE GENOMIC DNA]</scope>
    <source>
        <strain evidence="2">DG-45</strain>
    </source>
</reference>
<feature type="region of interest" description="Disordered" evidence="1">
    <location>
        <begin position="24"/>
        <end position="88"/>
    </location>
</feature>
<dbReference type="EMBL" id="LFWZ01000059">
    <property type="protein sequence ID" value="KON29579.1"/>
    <property type="molecule type" value="Genomic_DNA"/>
</dbReference>
<proteinExistence type="predicted"/>
<evidence type="ECO:0000256" key="1">
    <source>
        <dbReference type="SAM" id="MobiDB-lite"/>
    </source>
</evidence>
<organism evidence="2 3">
    <name type="scientific">miscellaneous Crenarchaeota group-15 archaeon DG-45</name>
    <dbReference type="NCBI Taxonomy" id="1685127"/>
    <lineage>
        <taxon>Archaea</taxon>
        <taxon>Candidatus Bathyarchaeota</taxon>
        <taxon>MCG-15</taxon>
    </lineage>
</organism>
<gene>
    <name evidence="2" type="ORF">AC482_06115</name>
</gene>
<evidence type="ECO:0000313" key="2">
    <source>
        <dbReference type="EMBL" id="KON29579.1"/>
    </source>
</evidence>
<accession>A0A0M0BMC5</accession>
<name>A0A0M0BMC5_9ARCH</name>
<dbReference type="AlphaFoldDB" id="A0A0M0BMC5"/>
<evidence type="ECO:0000313" key="3">
    <source>
        <dbReference type="Proteomes" id="UP000037210"/>
    </source>
</evidence>
<protein>
    <submittedName>
        <fullName evidence="2">Uncharacterized protein</fullName>
    </submittedName>
</protein>